<dbReference type="Proteomes" id="UP001152533">
    <property type="component" value="Unassembled WGS sequence"/>
</dbReference>
<organism evidence="2 3">
    <name type="scientific">Colletotrichum noveboracense</name>
    <dbReference type="NCBI Taxonomy" id="2664923"/>
    <lineage>
        <taxon>Eukaryota</taxon>
        <taxon>Fungi</taxon>
        <taxon>Dikarya</taxon>
        <taxon>Ascomycota</taxon>
        <taxon>Pezizomycotina</taxon>
        <taxon>Sordariomycetes</taxon>
        <taxon>Hypocreomycetidae</taxon>
        <taxon>Glomerellales</taxon>
        <taxon>Glomerellaceae</taxon>
        <taxon>Colletotrichum</taxon>
        <taxon>Colletotrichum gloeosporioides species complex</taxon>
    </lineage>
</organism>
<gene>
    <name evidence="2" type="ORF">CGXH109_LOCUS25481</name>
</gene>
<dbReference type="EMBL" id="CAMGZC010000106">
    <property type="protein sequence ID" value="CAI0643425.1"/>
    <property type="molecule type" value="Genomic_DNA"/>
</dbReference>
<sequence>MEAWVQIGNQGTFLWGLTRKDFLKLLGLYPNFLPTQIQDLDKTRFQGITLLVENQTQSEDQREDEDAGESDDEDEGENEGENMRREIIIDLSHWILVPKWPVDKFVANAVMETSEVACLVENLDSVAITTTVDEAFEHFDENERASAVSKLQELLKGSQGPNHTKFEFGILILSAKYPNDVPFCSPELRDCIKDYATDAVACRYDWGTESYAKDYALFKSRYDLVMQKIHALGHKPAAQEVEKVAYVLGCWRALRGTFIDDLVTRKDELKTVSKAGANGTIIRSLTNSDYARLPKTIAVKSISEFNSHAVNYLSEIRVHATGDIDRVMSAKFCYQSITKSDSLRTSEPSCGILRMVFLG</sequence>
<accession>A0A9W4WBU6</accession>
<evidence type="ECO:0000256" key="1">
    <source>
        <dbReference type="SAM" id="MobiDB-lite"/>
    </source>
</evidence>
<feature type="compositionally biased region" description="Acidic residues" evidence="1">
    <location>
        <begin position="61"/>
        <end position="80"/>
    </location>
</feature>
<evidence type="ECO:0000313" key="3">
    <source>
        <dbReference type="Proteomes" id="UP001152533"/>
    </source>
</evidence>
<keyword evidence="3" id="KW-1185">Reference proteome</keyword>
<name>A0A9W4WBU6_9PEZI</name>
<reference evidence="2" key="1">
    <citation type="submission" date="2022-08" db="EMBL/GenBank/DDBJ databases">
        <authorList>
            <person name="Giroux E."/>
            <person name="Giroux E."/>
        </authorList>
    </citation>
    <scope>NUCLEOTIDE SEQUENCE</scope>
    <source>
        <strain evidence="2">H1091258</strain>
    </source>
</reference>
<feature type="region of interest" description="Disordered" evidence="1">
    <location>
        <begin position="53"/>
        <end position="82"/>
    </location>
</feature>
<evidence type="ECO:0000313" key="2">
    <source>
        <dbReference type="EMBL" id="CAI0643425.1"/>
    </source>
</evidence>
<proteinExistence type="predicted"/>
<protein>
    <submittedName>
        <fullName evidence="2">Uncharacterized protein</fullName>
    </submittedName>
</protein>
<comment type="caution">
    <text evidence="2">The sequence shown here is derived from an EMBL/GenBank/DDBJ whole genome shotgun (WGS) entry which is preliminary data.</text>
</comment>
<dbReference type="AlphaFoldDB" id="A0A9W4WBU6"/>